<reference evidence="3 4" key="1">
    <citation type="submission" date="2013-03" db="EMBL/GenBank/DDBJ databases">
        <title>Salinisphaera hydrothermalis C41B8 Genome Sequencing.</title>
        <authorList>
            <person name="Li C."/>
            <person name="Lai Q."/>
            <person name="Shao Z."/>
        </authorList>
    </citation>
    <scope>NUCLEOTIDE SEQUENCE [LARGE SCALE GENOMIC DNA]</scope>
    <source>
        <strain evidence="3 4">C41B8</strain>
    </source>
</reference>
<organism evidence="3 4">
    <name type="scientific">Salinisphaera hydrothermalis (strain C41B8)</name>
    <dbReference type="NCBI Taxonomy" id="1304275"/>
    <lineage>
        <taxon>Bacteria</taxon>
        <taxon>Pseudomonadati</taxon>
        <taxon>Pseudomonadota</taxon>
        <taxon>Gammaproteobacteria</taxon>
        <taxon>Salinisphaerales</taxon>
        <taxon>Salinisphaeraceae</taxon>
        <taxon>Salinisphaera</taxon>
    </lineage>
</organism>
<feature type="signal peptide" evidence="2">
    <location>
        <begin position="1"/>
        <end position="23"/>
    </location>
</feature>
<dbReference type="STRING" id="1304275.C41B8_10715"/>
<dbReference type="Proteomes" id="UP000028302">
    <property type="component" value="Unassembled WGS sequence"/>
</dbReference>
<protein>
    <submittedName>
        <fullName evidence="3">17 kDa surface antigen</fullName>
    </submittedName>
</protein>
<dbReference type="PATRIC" id="fig|1304275.5.peg.2186"/>
<dbReference type="eggNOG" id="ENOG50330EQ">
    <property type="taxonomic scope" value="Bacteria"/>
</dbReference>
<dbReference type="RefSeq" id="WP_037337736.1">
    <property type="nucleotide sequence ID" value="NZ_APNK01000014.1"/>
</dbReference>
<keyword evidence="2" id="KW-0732">Signal</keyword>
<evidence type="ECO:0000256" key="1">
    <source>
        <dbReference type="SAM" id="MobiDB-lite"/>
    </source>
</evidence>
<feature type="chain" id="PRO_5001776548" evidence="2">
    <location>
        <begin position="24"/>
        <end position="113"/>
    </location>
</feature>
<evidence type="ECO:0000313" key="3">
    <source>
        <dbReference type="EMBL" id="KEZ77327.1"/>
    </source>
</evidence>
<gene>
    <name evidence="3" type="ORF">C41B8_10715</name>
</gene>
<keyword evidence="4" id="KW-1185">Reference proteome</keyword>
<name>A0A084IKU3_SALHC</name>
<accession>A0A084IKU3</accession>
<dbReference type="AlphaFoldDB" id="A0A084IKU3"/>
<proteinExistence type="predicted"/>
<evidence type="ECO:0000256" key="2">
    <source>
        <dbReference type="SAM" id="SignalP"/>
    </source>
</evidence>
<dbReference type="EMBL" id="APNK01000014">
    <property type="protein sequence ID" value="KEZ77327.1"/>
    <property type="molecule type" value="Genomic_DNA"/>
</dbReference>
<comment type="caution">
    <text evidence="3">The sequence shown here is derived from an EMBL/GenBank/DDBJ whole genome shotgun (WGS) entry which is preliminary data.</text>
</comment>
<feature type="region of interest" description="Disordered" evidence="1">
    <location>
        <begin position="92"/>
        <end position="113"/>
    </location>
</feature>
<sequence length="113" mass="11498">MIKQILGSVAIAATLIGSNAAFAGDTLDAAIGGGLGGAAGAAVGNEVAGRDGAIIGGALGGAGGAAITTRGDDHHDDRYRHDHDRYRHYDRDDHRHDYRGHGCPPGLAKQGRC</sequence>
<evidence type="ECO:0000313" key="4">
    <source>
        <dbReference type="Proteomes" id="UP000028302"/>
    </source>
</evidence>